<dbReference type="PANTHER" id="PTHR30595">
    <property type="entry name" value="GLPR-RELATED TRANSCRIPTIONAL REPRESSOR"/>
    <property type="match status" value="1"/>
</dbReference>
<name>A0A5C6Z1F9_9FLAO</name>
<dbReference type="AlphaFoldDB" id="A0A5C6Z1F9"/>
<comment type="caution">
    <text evidence="3">The sequence shown here is derived from an EMBL/GenBank/DDBJ whole genome shotgun (WGS) entry which is preliminary data.</text>
</comment>
<evidence type="ECO:0000313" key="4">
    <source>
        <dbReference type="Proteomes" id="UP000321497"/>
    </source>
</evidence>
<dbReference type="InterPro" id="IPR007421">
    <property type="entry name" value="Schlafen_AlbA_2_dom"/>
</dbReference>
<sequence length="460" mass="51741">MTETNRLEYKRELSEGLEKEVVAFLNYREGGILFIGIDKNGNTYGLTDSDGDQLKLKDRLKNNIRPSAMGLFDIVSEVRDGMDILKVIVASGPEKPYHLKKYGMSEKGCFIRLGSAAEPMPQKMIDELFARRTRNSISKIKANRQDLTFSQLKIYYQESGYSLGNTFAKNLELLTEDGLYNYAAYLLADKNNTSLKVAKYSGTTRADLIESNEYGHESLVKATKQVIDKIAVENKTNTKITSKERQQNNLWNPIALREAIINAFVHNDYTNEIPPKFEIFSDRIEITSAGGLPEGLSKQEFFEGFSVPRNKELMRIFKDLELVEQLGSGIPRILEHYGKESFSFSENFLRMTLVTNKTAVNVADKDDTTNDNEKGGVIGGVIGSEIGGAIEESTKLTKRQKEVLKLIVANEAITYNEIAEELGINESAVGKHINSIKHKGFLERKEGTRGYWQVNLKGEN</sequence>
<dbReference type="GO" id="GO:0004252">
    <property type="term" value="F:serine-type endopeptidase activity"/>
    <property type="evidence" value="ECO:0007669"/>
    <property type="project" value="InterPro"/>
</dbReference>
<dbReference type="Proteomes" id="UP000321497">
    <property type="component" value="Unassembled WGS sequence"/>
</dbReference>
<accession>A0A5C6Z1F9</accession>
<proteinExistence type="predicted"/>
<dbReference type="EMBL" id="VORT01000005">
    <property type="protein sequence ID" value="TXD73296.1"/>
    <property type="molecule type" value="Genomic_DNA"/>
</dbReference>
<dbReference type="Pfam" id="PF04326">
    <property type="entry name" value="SLFN_AlbA_2"/>
    <property type="match status" value="1"/>
</dbReference>
<dbReference type="InterPro" id="IPR006199">
    <property type="entry name" value="LexA_DNA-bd_dom"/>
</dbReference>
<feature type="domain" description="LexA repressor DNA-binding" evidence="1">
    <location>
        <begin position="394"/>
        <end position="448"/>
    </location>
</feature>
<dbReference type="InterPro" id="IPR036390">
    <property type="entry name" value="WH_DNA-bd_sf"/>
</dbReference>
<reference evidence="3 4" key="1">
    <citation type="submission" date="2019-08" db="EMBL/GenBank/DDBJ databases">
        <title>Genome of Aequorivita antarctica SW49 (type strain).</title>
        <authorList>
            <person name="Bowman J.P."/>
        </authorList>
    </citation>
    <scope>NUCLEOTIDE SEQUENCE [LARGE SCALE GENOMIC DNA]</scope>
    <source>
        <strain evidence="3 4">SW49</strain>
    </source>
</reference>
<dbReference type="Pfam" id="PF13749">
    <property type="entry name" value="HATPase_c_4"/>
    <property type="match status" value="1"/>
</dbReference>
<dbReference type="Gene3D" id="3.30.565.60">
    <property type="match status" value="1"/>
</dbReference>
<dbReference type="Pfam" id="PF01726">
    <property type="entry name" value="LexA_DNA_bind"/>
    <property type="match status" value="1"/>
</dbReference>
<dbReference type="PANTHER" id="PTHR30595:SF6">
    <property type="entry name" value="SCHLAFEN ALBA-2 DOMAIN-CONTAINING PROTEIN"/>
    <property type="match status" value="1"/>
</dbReference>
<dbReference type="GO" id="GO:0006508">
    <property type="term" value="P:proteolysis"/>
    <property type="evidence" value="ECO:0007669"/>
    <property type="project" value="InterPro"/>
</dbReference>
<evidence type="ECO:0000259" key="2">
    <source>
        <dbReference type="Pfam" id="PF04326"/>
    </source>
</evidence>
<dbReference type="RefSeq" id="WP_111844334.1">
    <property type="nucleotide sequence ID" value="NZ_UEGI01000006.1"/>
</dbReference>
<protein>
    <submittedName>
        <fullName evidence="3">Winged helix-turn-helix transcriptional regulator</fullName>
    </submittedName>
</protein>
<dbReference type="Gene3D" id="1.10.10.10">
    <property type="entry name" value="Winged helix-like DNA-binding domain superfamily/Winged helix DNA-binding domain"/>
    <property type="match status" value="1"/>
</dbReference>
<organism evidence="3 4">
    <name type="scientific">Aequorivita antarctica</name>
    <dbReference type="NCBI Taxonomy" id="153266"/>
    <lineage>
        <taxon>Bacteria</taxon>
        <taxon>Pseudomonadati</taxon>
        <taxon>Bacteroidota</taxon>
        <taxon>Flavobacteriia</taxon>
        <taxon>Flavobacteriales</taxon>
        <taxon>Flavobacteriaceae</taxon>
        <taxon>Aequorivita</taxon>
    </lineage>
</organism>
<keyword evidence="4" id="KW-1185">Reference proteome</keyword>
<dbReference type="OrthoDB" id="9807907at2"/>
<dbReference type="InterPro" id="IPR036388">
    <property type="entry name" value="WH-like_DNA-bd_sf"/>
</dbReference>
<dbReference type="InterPro" id="IPR038461">
    <property type="entry name" value="Schlafen_AlbA_2_dom_sf"/>
</dbReference>
<evidence type="ECO:0000313" key="3">
    <source>
        <dbReference type="EMBL" id="TXD73296.1"/>
    </source>
</evidence>
<gene>
    <name evidence="3" type="ORF">ESU54_09170</name>
</gene>
<dbReference type="InterPro" id="IPR038475">
    <property type="entry name" value="RecG_C_sf"/>
</dbReference>
<dbReference type="SUPFAM" id="SSF46785">
    <property type="entry name" value="Winged helix' DNA-binding domain"/>
    <property type="match status" value="1"/>
</dbReference>
<dbReference type="Gene3D" id="3.30.950.30">
    <property type="entry name" value="Schlafen, AAA domain"/>
    <property type="match status" value="1"/>
</dbReference>
<evidence type="ECO:0000259" key="1">
    <source>
        <dbReference type="Pfam" id="PF01726"/>
    </source>
</evidence>
<feature type="domain" description="Schlafen AlbA-2" evidence="2">
    <location>
        <begin position="3"/>
        <end position="120"/>
    </location>
</feature>